<gene>
    <name evidence="16" type="ORF">F3Y22_tig00117034pilonHSYRG00921</name>
</gene>
<evidence type="ECO:0000256" key="7">
    <source>
        <dbReference type="ARBA" id="ARBA00022741"/>
    </source>
</evidence>
<dbReference type="PANTHER" id="PTHR47984:SF30">
    <property type="entry name" value="PROTEIN KINASE DOMAIN-CONTAINING PROTEIN"/>
    <property type="match status" value="1"/>
</dbReference>
<feature type="transmembrane region" description="Helical" evidence="14">
    <location>
        <begin position="46"/>
        <end position="71"/>
    </location>
</feature>
<dbReference type="PROSITE" id="PS50011">
    <property type="entry name" value="PROTEIN_KINASE_DOM"/>
    <property type="match status" value="1"/>
</dbReference>
<comment type="catalytic activity">
    <reaction evidence="13">
        <text>L-seryl-[protein] + ATP = O-phospho-L-seryl-[protein] + ADP + H(+)</text>
        <dbReference type="Rhea" id="RHEA:17989"/>
        <dbReference type="Rhea" id="RHEA-COMP:9863"/>
        <dbReference type="Rhea" id="RHEA-COMP:11604"/>
        <dbReference type="ChEBI" id="CHEBI:15378"/>
        <dbReference type="ChEBI" id="CHEBI:29999"/>
        <dbReference type="ChEBI" id="CHEBI:30616"/>
        <dbReference type="ChEBI" id="CHEBI:83421"/>
        <dbReference type="ChEBI" id="CHEBI:456216"/>
        <dbReference type="EC" id="2.7.11.1"/>
    </reaction>
</comment>
<dbReference type="FunFam" id="1.10.510.10:FF:001023">
    <property type="entry name" value="Os07g0541700 protein"/>
    <property type="match status" value="1"/>
</dbReference>
<dbReference type="InterPro" id="IPR020635">
    <property type="entry name" value="Tyr_kinase_cat_dom"/>
</dbReference>
<evidence type="ECO:0000313" key="17">
    <source>
        <dbReference type="Proteomes" id="UP000436088"/>
    </source>
</evidence>
<keyword evidence="8 16" id="KW-0418">Kinase</keyword>
<keyword evidence="10 14" id="KW-1133">Transmembrane helix</keyword>
<feature type="domain" description="Protein kinase" evidence="15">
    <location>
        <begin position="139"/>
        <end position="332"/>
    </location>
</feature>
<reference evidence="16" key="1">
    <citation type="submission" date="2019-09" db="EMBL/GenBank/DDBJ databases">
        <title>Draft genome information of white flower Hibiscus syriacus.</title>
        <authorList>
            <person name="Kim Y.-M."/>
        </authorList>
    </citation>
    <scope>NUCLEOTIDE SEQUENCE [LARGE SCALE GENOMIC DNA]</scope>
    <source>
        <strain evidence="16">YM2019G1</strain>
    </source>
</reference>
<evidence type="ECO:0000256" key="11">
    <source>
        <dbReference type="ARBA" id="ARBA00023136"/>
    </source>
</evidence>
<proteinExistence type="predicted"/>
<evidence type="ECO:0000256" key="13">
    <source>
        <dbReference type="ARBA" id="ARBA00048679"/>
    </source>
</evidence>
<evidence type="ECO:0000256" key="10">
    <source>
        <dbReference type="ARBA" id="ARBA00022989"/>
    </source>
</evidence>
<organism evidence="16 17">
    <name type="scientific">Hibiscus syriacus</name>
    <name type="common">Rose of Sharon</name>
    <dbReference type="NCBI Taxonomy" id="106335"/>
    <lineage>
        <taxon>Eukaryota</taxon>
        <taxon>Viridiplantae</taxon>
        <taxon>Streptophyta</taxon>
        <taxon>Embryophyta</taxon>
        <taxon>Tracheophyta</taxon>
        <taxon>Spermatophyta</taxon>
        <taxon>Magnoliopsida</taxon>
        <taxon>eudicotyledons</taxon>
        <taxon>Gunneridae</taxon>
        <taxon>Pentapetalae</taxon>
        <taxon>rosids</taxon>
        <taxon>malvids</taxon>
        <taxon>Malvales</taxon>
        <taxon>Malvaceae</taxon>
        <taxon>Malvoideae</taxon>
        <taxon>Hibiscus</taxon>
    </lineage>
</organism>
<evidence type="ECO:0000256" key="8">
    <source>
        <dbReference type="ARBA" id="ARBA00022777"/>
    </source>
</evidence>
<name>A0A6A2WMZ5_HIBSY</name>
<dbReference type="GO" id="GO:0005524">
    <property type="term" value="F:ATP binding"/>
    <property type="evidence" value="ECO:0007669"/>
    <property type="project" value="UniProtKB-KW"/>
</dbReference>
<comment type="caution">
    <text evidence="16">The sequence shown here is derived from an EMBL/GenBank/DDBJ whole genome shotgun (WGS) entry which is preliminary data.</text>
</comment>
<dbReference type="Gene3D" id="3.30.200.20">
    <property type="entry name" value="Phosphorylase Kinase, domain 1"/>
    <property type="match status" value="1"/>
</dbReference>
<sequence length="332" mass="36822">MYSATTFNLYGNQDRHFAAIPATALAMVCFLKKLPTIKDNFDLRFTIMGILGVCVGTAFVLFLFLISLWLASKRTKRKPCSKPRIPIVSKEIQEIRLEPPKPHRTQIQTDPDPDQSIERQALILPLEEESPIGYRGIHIEIGKDHGISYPGLSTQTSGEARVAGPVPEVILLATIISIAELTSDMKHLVICKGQAEKEFKVEVEAIGRARHKNLVRLLGYCAEGAHRKKVGFRIEFGEQAESSETLGPSPTNVGLLNPLTWDIRMNIILGTAKGLAYLHEGLEPKVVHRDIKSSNILLDKRWKPKVSDFGPAKLLGSDSSYITTRVMGTFVS</sequence>
<dbReference type="PANTHER" id="PTHR47984">
    <property type="entry name" value="OS01G0323000 PROTEIN"/>
    <property type="match status" value="1"/>
</dbReference>
<keyword evidence="3" id="KW-0723">Serine/threonine-protein kinase</keyword>
<dbReference type="GO" id="GO:0004713">
    <property type="term" value="F:protein tyrosine kinase activity"/>
    <property type="evidence" value="ECO:0007669"/>
    <property type="project" value="InterPro"/>
</dbReference>
<dbReference type="Gene3D" id="1.10.510.10">
    <property type="entry name" value="Transferase(Phosphotransferase) domain 1"/>
    <property type="match status" value="1"/>
</dbReference>
<keyword evidence="11 14" id="KW-0472">Membrane</keyword>
<evidence type="ECO:0000256" key="6">
    <source>
        <dbReference type="ARBA" id="ARBA00022692"/>
    </source>
</evidence>
<evidence type="ECO:0000256" key="14">
    <source>
        <dbReference type="SAM" id="Phobius"/>
    </source>
</evidence>
<protein>
    <recommendedName>
        <fullName evidence="2">non-specific serine/threonine protein kinase</fullName>
        <ecNumber evidence="2">2.7.11.1</ecNumber>
    </recommendedName>
</protein>
<dbReference type="EC" id="2.7.11.1" evidence="2"/>
<accession>A0A6A2WMZ5</accession>
<comment type="subcellular location">
    <subcellularLocation>
        <location evidence="1">Membrane</location>
        <topology evidence="1">Single-pass membrane protein</topology>
    </subcellularLocation>
</comment>
<dbReference type="SUPFAM" id="SSF56112">
    <property type="entry name" value="Protein kinase-like (PK-like)"/>
    <property type="match status" value="1"/>
</dbReference>
<evidence type="ECO:0000256" key="9">
    <source>
        <dbReference type="ARBA" id="ARBA00022840"/>
    </source>
</evidence>
<feature type="transmembrane region" description="Helical" evidence="14">
    <location>
        <begin position="16"/>
        <end position="34"/>
    </location>
</feature>
<dbReference type="AlphaFoldDB" id="A0A6A2WMZ5"/>
<dbReference type="Proteomes" id="UP000436088">
    <property type="component" value="Unassembled WGS sequence"/>
</dbReference>
<dbReference type="GO" id="GO:0016020">
    <property type="term" value="C:membrane"/>
    <property type="evidence" value="ECO:0007669"/>
    <property type="project" value="UniProtKB-SubCell"/>
</dbReference>
<dbReference type="InterPro" id="IPR011009">
    <property type="entry name" value="Kinase-like_dom_sf"/>
</dbReference>
<dbReference type="InterPro" id="IPR052232">
    <property type="entry name" value="RLK_Ser/Thr-Kinase"/>
</dbReference>
<evidence type="ECO:0000256" key="3">
    <source>
        <dbReference type="ARBA" id="ARBA00022527"/>
    </source>
</evidence>
<dbReference type="SMART" id="SM00219">
    <property type="entry name" value="TyrKc"/>
    <property type="match status" value="1"/>
</dbReference>
<keyword evidence="7" id="KW-0547">Nucleotide-binding</keyword>
<keyword evidence="5" id="KW-0808">Transferase</keyword>
<evidence type="ECO:0000259" key="15">
    <source>
        <dbReference type="PROSITE" id="PS50011"/>
    </source>
</evidence>
<dbReference type="InterPro" id="IPR008271">
    <property type="entry name" value="Ser/Thr_kinase_AS"/>
</dbReference>
<keyword evidence="9" id="KW-0067">ATP-binding</keyword>
<evidence type="ECO:0000256" key="12">
    <source>
        <dbReference type="ARBA" id="ARBA00047899"/>
    </source>
</evidence>
<dbReference type="GO" id="GO:0004674">
    <property type="term" value="F:protein serine/threonine kinase activity"/>
    <property type="evidence" value="ECO:0007669"/>
    <property type="project" value="UniProtKB-KW"/>
</dbReference>
<evidence type="ECO:0000256" key="1">
    <source>
        <dbReference type="ARBA" id="ARBA00004167"/>
    </source>
</evidence>
<dbReference type="PROSITE" id="PS00108">
    <property type="entry name" value="PROTEIN_KINASE_ST"/>
    <property type="match status" value="1"/>
</dbReference>
<keyword evidence="4" id="KW-0597">Phosphoprotein</keyword>
<comment type="catalytic activity">
    <reaction evidence="12">
        <text>L-threonyl-[protein] + ATP = O-phospho-L-threonyl-[protein] + ADP + H(+)</text>
        <dbReference type="Rhea" id="RHEA:46608"/>
        <dbReference type="Rhea" id="RHEA-COMP:11060"/>
        <dbReference type="Rhea" id="RHEA-COMP:11605"/>
        <dbReference type="ChEBI" id="CHEBI:15378"/>
        <dbReference type="ChEBI" id="CHEBI:30013"/>
        <dbReference type="ChEBI" id="CHEBI:30616"/>
        <dbReference type="ChEBI" id="CHEBI:61977"/>
        <dbReference type="ChEBI" id="CHEBI:456216"/>
        <dbReference type="EC" id="2.7.11.1"/>
    </reaction>
</comment>
<evidence type="ECO:0000256" key="5">
    <source>
        <dbReference type="ARBA" id="ARBA00022679"/>
    </source>
</evidence>
<dbReference type="InterPro" id="IPR000719">
    <property type="entry name" value="Prot_kinase_dom"/>
</dbReference>
<dbReference type="Pfam" id="PF00069">
    <property type="entry name" value="Pkinase"/>
    <property type="match status" value="1"/>
</dbReference>
<evidence type="ECO:0000256" key="2">
    <source>
        <dbReference type="ARBA" id="ARBA00012513"/>
    </source>
</evidence>
<dbReference type="EMBL" id="VEPZ02001782">
    <property type="protein sequence ID" value="KAE8655150.1"/>
    <property type="molecule type" value="Genomic_DNA"/>
</dbReference>
<evidence type="ECO:0000256" key="4">
    <source>
        <dbReference type="ARBA" id="ARBA00022553"/>
    </source>
</evidence>
<keyword evidence="6 14" id="KW-0812">Transmembrane</keyword>
<evidence type="ECO:0000313" key="16">
    <source>
        <dbReference type="EMBL" id="KAE8655150.1"/>
    </source>
</evidence>
<keyword evidence="17" id="KW-1185">Reference proteome</keyword>